<evidence type="ECO:0000313" key="4">
    <source>
        <dbReference type="EMBL" id="NWJ56792.1"/>
    </source>
</evidence>
<evidence type="ECO:0000313" key="16">
    <source>
        <dbReference type="Proteomes" id="UP000568446"/>
    </source>
</evidence>
<evidence type="ECO:0000313" key="11">
    <source>
        <dbReference type="Proteomes" id="UP000535457"/>
    </source>
</evidence>
<evidence type="ECO:0000313" key="9">
    <source>
        <dbReference type="EMBL" id="NWK13238.1"/>
    </source>
</evidence>
<evidence type="ECO:0000313" key="10">
    <source>
        <dbReference type="Proteomes" id="UP000520052"/>
    </source>
</evidence>
<proteinExistence type="predicted"/>
<accession>A0A7K4NZ98</accession>
<dbReference type="Proteomes" id="UP000575480">
    <property type="component" value="Unassembled WGS sequence"/>
</dbReference>
<dbReference type="Proteomes" id="UP000563820">
    <property type="component" value="Unassembled WGS sequence"/>
</dbReference>
<evidence type="ECO:0000313" key="2">
    <source>
        <dbReference type="EMBL" id="NWJ28034.1"/>
    </source>
</evidence>
<evidence type="ECO:0000313" key="17">
    <source>
        <dbReference type="Proteomes" id="UP000575480"/>
    </source>
</evidence>
<dbReference type="Proteomes" id="UP000587702">
    <property type="component" value="Unassembled WGS sequence"/>
</dbReference>
<dbReference type="Proteomes" id="UP000535457">
    <property type="component" value="Unassembled WGS sequence"/>
</dbReference>
<gene>
    <name evidence="6" type="ORF">HX840_00960</name>
    <name evidence="7" type="ORF">HX847_02950</name>
    <name evidence="2" type="ORF">HX848_01320</name>
    <name evidence="3" type="ORF">HX850_02070</name>
    <name evidence="8" type="ORF">HX852_00925</name>
    <name evidence="9" type="ORF">HX853_01145</name>
    <name evidence="5" type="ORF">HX854_01500</name>
    <name evidence="4" type="ORF">HX858_03395</name>
    <name evidence="1" type="ORF">HX860_00940</name>
</gene>
<name>A0A7K4NZ98_9ARCH</name>
<evidence type="ECO:0000313" key="14">
    <source>
        <dbReference type="Proteomes" id="UP000559282"/>
    </source>
</evidence>
<dbReference type="Proteomes" id="UP000547822">
    <property type="component" value="Unassembled WGS sequence"/>
</dbReference>
<protein>
    <submittedName>
        <fullName evidence="8">Uncharacterized protein</fullName>
    </submittedName>
</protein>
<dbReference type="EMBL" id="JACATH010000002">
    <property type="protein sequence ID" value="NWJ56792.1"/>
    <property type="molecule type" value="Genomic_DNA"/>
</dbReference>
<dbReference type="EMBL" id="JACATF010000008">
    <property type="protein sequence ID" value="NWK07365.1"/>
    <property type="molecule type" value="Genomic_DNA"/>
</dbReference>
<evidence type="ECO:0000313" key="5">
    <source>
        <dbReference type="EMBL" id="NWJ83408.1"/>
    </source>
</evidence>
<evidence type="ECO:0000313" key="1">
    <source>
        <dbReference type="EMBL" id="NWJ19639.1"/>
    </source>
</evidence>
<evidence type="ECO:0000313" key="13">
    <source>
        <dbReference type="Proteomes" id="UP000549797"/>
    </source>
</evidence>
<dbReference type="EMBL" id="JACATG010000001">
    <property type="protein sequence ID" value="NWK13238.1"/>
    <property type="molecule type" value="Genomic_DNA"/>
</dbReference>
<dbReference type="EMBL" id="JACATK010000006">
    <property type="protein sequence ID" value="NWJ29692.1"/>
    <property type="molecule type" value="Genomic_DNA"/>
</dbReference>
<evidence type="ECO:0000313" key="18">
    <source>
        <dbReference type="Proteomes" id="UP000587702"/>
    </source>
</evidence>
<evidence type="ECO:0000313" key="7">
    <source>
        <dbReference type="EMBL" id="NWK07365.1"/>
    </source>
</evidence>
<dbReference type="EMBL" id="JACATC010000002">
    <property type="protein sequence ID" value="NWJ83408.1"/>
    <property type="molecule type" value="Genomic_DNA"/>
</dbReference>
<comment type="caution">
    <text evidence="8">The sequence shown here is derived from an EMBL/GenBank/DDBJ whole genome shotgun (WGS) entry which is preliminary data.</text>
</comment>
<evidence type="ECO:0000313" key="6">
    <source>
        <dbReference type="EMBL" id="NWK00477.1"/>
    </source>
</evidence>
<evidence type="ECO:0000313" key="12">
    <source>
        <dbReference type="Proteomes" id="UP000547822"/>
    </source>
</evidence>
<organism evidence="8 13">
    <name type="scientific">Marine Group I thaumarchaeote</name>
    <dbReference type="NCBI Taxonomy" id="2511932"/>
    <lineage>
        <taxon>Archaea</taxon>
        <taxon>Nitrososphaerota</taxon>
        <taxon>Marine Group I</taxon>
    </lineage>
</organism>
<reference evidence="8" key="2">
    <citation type="submission" date="2020-06" db="EMBL/GenBank/DDBJ databases">
        <authorList>
            <person name="Wang Y."/>
        </authorList>
    </citation>
    <scope>NUCLEOTIDE SEQUENCE</scope>
    <source>
        <strain evidence="3">C4</strain>
        <strain evidence="8">D1a</strain>
        <strain evidence="1">L14</strain>
        <strain evidence="4">L15a</strain>
        <strain evidence="9">L19a</strain>
        <strain evidence="7">T1C4</strain>
        <strain evidence="2">T1L11</strain>
        <strain evidence="6">T1L9</strain>
        <strain evidence="5">T3L1</strain>
    </source>
</reference>
<reference evidence="10 11" key="1">
    <citation type="journal article" date="2019" name="Environ. Microbiol.">
        <title>Genomics insights into ecotype formation of ammonia-oxidizing archaea in the deep ocean.</title>
        <authorList>
            <person name="Wang Y."/>
            <person name="Huang J.M."/>
            <person name="Cui G.J."/>
            <person name="Nunoura T."/>
            <person name="Takaki Y."/>
            <person name="Li W.L."/>
            <person name="Li J."/>
            <person name="Gao Z.M."/>
            <person name="Takai K."/>
            <person name="Zhang A.Q."/>
            <person name="Stepanauskas R."/>
        </authorList>
    </citation>
    <scope>NUCLEOTIDE SEQUENCE [LARGE SCALE GENOMIC DNA]</scope>
    <source>
        <strain evidence="3 16">C4</strain>
        <strain evidence="8 13">D1a</strain>
        <strain evidence="1 18">L14</strain>
        <strain evidence="4 17">L15a</strain>
        <strain evidence="9 11">L19a</strain>
        <strain evidence="7 14">T1C4</strain>
        <strain evidence="2 15">T1L11</strain>
        <strain evidence="6 12">T1L9</strain>
        <strain evidence="5 10">T3L1</strain>
    </source>
</reference>
<dbReference type="Proteomes" id="UP000549797">
    <property type="component" value="Unassembled WGS sequence"/>
</dbReference>
<dbReference type="Proteomes" id="UP000568446">
    <property type="component" value="Unassembled WGS sequence"/>
</dbReference>
<sequence length="50" mass="5155">MVDQACGCEADSGDPDYSCDCAMQGHCICSADCKCTTDVCKEAVGQLSSV</sequence>
<dbReference type="EMBL" id="JACATD010000001">
    <property type="protein sequence ID" value="NWK00477.1"/>
    <property type="molecule type" value="Genomic_DNA"/>
</dbReference>
<evidence type="ECO:0000313" key="15">
    <source>
        <dbReference type="Proteomes" id="UP000563820"/>
    </source>
</evidence>
<dbReference type="EMBL" id="JACATE010000002">
    <property type="protein sequence ID" value="NWJ28034.1"/>
    <property type="molecule type" value="Genomic_DNA"/>
</dbReference>
<dbReference type="Proteomes" id="UP000520052">
    <property type="component" value="Unassembled WGS sequence"/>
</dbReference>
<dbReference type="Proteomes" id="UP000559282">
    <property type="component" value="Unassembled WGS sequence"/>
</dbReference>
<evidence type="ECO:0000313" key="8">
    <source>
        <dbReference type="EMBL" id="NWK08356.1"/>
    </source>
</evidence>
<dbReference type="EMBL" id="JACATI010000001">
    <property type="protein sequence ID" value="NWJ19639.1"/>
    <property type="molecule type" value="Genomic_DNA"/>
</dbReference>
<evidence type="ECO:0000313" key="3">
    <source>
        <dbReference type="EMBL" id="NWJ29692.1"/>
    </source>
</evidence>
<dbReference type="AlphaFoldDB" id="A0A7K4NZ98"/>
<dbReference type="EMBL" id="JACATJ010000001">
    <property type="protein sequence ID" value="NWK08356.1"/>
    <property type="molecule type" value="Genomic_DNA"/>
</dbReference>